<protein>
    <recommendedName>
        <fullName evidence="3">Exonuclease</fullName>
    </recommendedName>
</protein>
<name>A0A317D6U8_9ACTN</name>
<accession>A0A317D6U8</accession>
<dbReference type="RefSeq" id="WP_109816872.1">
    <property type="nucleotide sequence ID" value="NZ_QGKR01000152.1"/>
</dbReference>
<gene>
    <name evidence="1" type="ORF">DKT68_08510</name>
</gene>
<dbReference type="EMBL" id="QGKR01000152">
    <property type="protein sequence ID" value="PWR10591.1"/>
    <property type="molecule type" value="Genomic_DNA"/>
</dbReference>
<dbReference type="Gene3D" id="3.90.320.10">
    <property type="match status" value="1"/>
</dbReference>
<reference evidence="1 2" key="1">
    <citation type="submission" date="2018-05" db="EMBL/GenBank/DDBJ databases">
        <title>Micromonospora atacamensis sp. nov., a novel actinobacteria isolated from high altitude Atacama Desert soil.</title>
        <authorList>
            <person name="Carro L."/>
            <person name="Golinska P."/>
            <person name="Klenk H.-P."/>
            <person name="Goodfellow M."/>
        </authorList>
    </citation>
    <scope>NUCLEOTIDE SEQUENCE [LARGE SCALE GENOMIC DNA]</scope>
    <source>
        <strain evidence="1 2">5R2A7</strain>
    </source>
</reference>
<dbReference type="InterPro" id="IPR011604">
    <property type="entry name" value="PDDEXK-like_dom_sf"/>
</dbReference>
<proteinExistence type="predicted"/>
<dbReference type="AlphaFoldDB" id="A0A317D6U8"/>
<organism evidence="1 2">
    <name type="scientific">Micromonospora acroterricola</name>
    <dbReference type="NCBI Taxonomy" id="2202421"/>
    <lineage>
        <taxon>Bacteria</taxon>
        <taxon>Bacillati</taxon>
        <taxon>Actinomycetota</taxon>
        <taxon>Actinomycetes</taxon>
        <taxon>Micromonosporales</taxon>
        <taxon>Micromonosporaceae</taxon>
        <taxon>Micromonospora</taxon>
    </lineage>
</organism>
<evidence type="ECO:0008006" key="3">
    <source>
        <dbReference type="Google" id="ProtNLM"/>
    </source>
</evidence>
<evidence type="ECO:0000313" key="1">
    <source>
        <dbReference type="EMBL" id="PWR10591.1"/>
    </source>
</evidence>
<dbReference type="OrthoDB" id="5140755at2"/>
<keyword evidence="2" id="KW-1185">Reference proteome</keyword>
<dbReference type="Proteomes" id="UP000245410">
    <property type="component" value="Unassembled WGS sequence"/>
</dbReference>
<comment type="caution">
    <text evidence="1">The sequence shown here is derived from an EMBL/GenBank/DDBJ whole genome shotgun (WGS) entry which is preliminary data.</text>
</comment>
<evidence type="ECO:0000313" key="2">
    <source>
        <dbReference type="Proteomes" id="UP000245410"/>
    </source>
</evidence>
<sequence length="336" mass="36918">MSVDQATLDAVIASLTTKPAPAPKPHCLARCGERLDPMLVTDPATGAGWHIGCEPAAQPEQPVPPADLFTVVTGPAATGKTRAMDRFVDAITAPPPPTLDDLRALLYDHEANSARSRQKKIGPSEIGVPCQRALAYKLAGTPEQPDLRLPWAPIQGTAVHAYIADALTAHNEILGRERWIVEQKVWPDDTISGSGDAYDTDTGTVIDWKLVGDSSITKYRKEMRPEYRVQAHLYGLGHERAGRDVLWVRVVCLSRSWDYGKSWEWTEPYDPEIAQKALDRLYATEALLTDLDVANNPAMWGAIPATPTKDCRYCRFFRPNTPADDTGCPGNPDPWA</sequence>